<dbReference type="EMBL" id="CAFBOG010000204">
    <property type="protein sequence ID" value="CAB4993279.1"/>
    <property type="molecule type" value="Genomic_DNA"/>
</dbReference>
<organism evidence="2">
    <name type="scientific">freshwater metagenome</name>
    <dbReference type="NCBI Taxonomy" id="449393"/>
    <lineage>
        <taxon>unclassified sequences</taxon>
        <taxon>metagenomes</taxon>
        <taxon>ecological metagenomes</taxon>
    </lineage>
</organism>
<gene>
    <name evidence="1" type="ORF">UFOPK3914_01722</name>
    <name evidence="2" type="ORF">UFOPK4173_01895</name>
</gene>
<dbReference type="EMBL" id="CAFBPW010000307">
    <property type="protein sequence ID" value="CAB5040939.1"/>
    <property type="molecule type" value="Genomic_DNA"/>
</dbReference>
<proteinExistence type="predicted"/>
<dbReference type="AlphaFoldDB" id="A0A6J7SHY5"/>
<accession>A0A6J7SHY5</accession>
<reference evidence="2" key="1">
    <citation type="submission" date="2020-05" db="EMBL/GenBank/DDBJ databases">
        <authorList>
            <person name="Chiriac C."/>
            <person name="Salcher M."/>
            <person name="Ghai R."/>
            <person name="Kavagutti S V."/>
        </authorList>
    </citation>
    <scope>NUCLEOTIDE SEQUENCE</scope>
</reference>
<protein>
    <submittedName>
        <fullName evidence="2">Unannotated protein</fullName>
    </submittedName>
</protein>
<sequence length="35" mass="3724">MNLLNVGVDLFGLPDSLQFTPATCNDTLGPGVEFK</sequence>
<name>A0A6J7SHY5_9ZZZZ</name>
<evidence type="ECO:0000313" key="1">
    <source>
        <dbReference type="EMBL" id="CAB4993279.1"/>
    </source>
</evidence>
<evidence type="ECO:0000313" key="2">
    <source>
        <dbReference type="EMBL" id="CAB5040939.1"/>
    </source>
</evidence>